<evidence type="ECO:0000313" key="8">
    <source>
        <dbReference type="EMBL" id="PPJ70763.1"/>
    </source>
</evidence>
<keyword evidence="6" id="KW-0472">Membrane</keyword>
<dbReference type="Pfam" id="PF04464">
    <property type="entry name" value="Glyphos_transf"/>
    <property type="match status" value="1"/>
</dbReference>
<dbReference type="GO" id="GO:0005886">
    <property type="term" value="C:plasma membrane"/>
    <property type="evidence" value="ECO:0007669"/>
    <property type="project" value="UniProtKB-SubCell"/>
</dbReference>
<evidence type="ECO:0000256" key="5">
    <source>
        <dbReference type="ARBA" id="ARBA00022944"/>
    </source>
</evidence>
<evidence type="ECO:0000313" key="9">
    <source>
        <dbReference type="Proteomes" id="UP000238153"/>
    </source>
</evidence>
<dbReference type="KEGG" id="shh:ShL2_02107"/>
<evidence type="ECO:0000256" key="4">
    <source>
        <dbReference type="ARBA" id="ARBA00022679"/>
    </source>
</evidence>
<sequence>MRLIIKKVYMLMITLLNFIYKRRQVDKKQITVLMTFPEDVMPIINELDNKGYKITVIAKFEEQYRLEHLNNITFIPAGNKYIVKHIKALSSSKVILIDTYYLMLGGYTKKKAQTIIQTWHASGALKNFGLTDHQVDLNNVTMVRQYQRVYQATDYYIIGGKEMGTCFKESFEATEDQLLPLGLPRLSQYLKFNLKAEQERLKKHYNIHKKLVVYVPTYREGSENNRQIDVARFEEALPEYTLINQLHPSISKSQSIATTQELMIMADVIISDYSSLPIEASLLDKPTLFYVYDEHKYDKIRGLNQFYKAIPQQYKVTTEEELILKIRNDIALFKPLFKNWHKYNREDSVRRVTEFIEKMVKR</sequence>
<dbReference type="PANTHER" id="PTHR37316:SF1">
    <property type="entry name" value="TEICHOIC ACID GLYCEROL-PHOSPHATE PRIMASE"/>
    <property type="match status" value="1"/>
</dbReference>
<dbReference type="InterPro" id="IPR043148">
    <property type="entry name" value="TagF_C"/>
</dbReference>
<dbReference type="SUPFAM" id="SSF53756">
    <property type="entry name" value="UDP-Glycosyltransferase/glycogen phosphorylase"/>
    <property type="match status" value="1"/>
</dbReference>
<dbReference type="InterPro" id="IPR007554">
    <property type="entry name" value="Glycerophosphate_synth"/>
</dbReference>
<reference evidence="7 10" key="2">
    <citation type="submission" date="2023-08" db="EMBL/GenBank/DDBJ databases">
        <title>Genomic surveillance of Staphylococcus haemolyticus neonatal outbreak in southern France.</title>
        <authorList>
            <person name="Magnan C."/>
            <person name="Morsli M."/>
            <person name="Thiery B."/>
            <person name="Salipante F."/>
            <person name="Attar J."/>
            <person name="Massimo D.M."/>
            <person name="Ory J."/>
            <person name="Pantel A."/>
            <person name="Lavigne J.-P."/>
        </authorList>
    </citation>
    <scope>NUCLEOTIDE SEQUENCE [LARGE SCALE GENOMIC DNA]</scope>
    <source>
        <strain evidence="7 10">NSH026</strain>
    </source>
</reference>
<comment type="caution">
    <text evidence="8">The sequence shown here is derived from an EMBL/GenBank/DDBJ whole genome shotgun (WGS) entry which is preliminary data.</text>
</comment>
<organism evidence="8 9">
    <name type="scientific">Staphylococcus haemolyticus</name>
    <dbReference type="NCBI Taxonomy" id="1283"/>
    <lineage>
        <taxon>Bacteria</taxon>
        <taxon>Bacillati</taxon>
        <taxon>Bacillota</taxon>
        <taxon>Bacilli</taxon>
        <taxon>Bacillales</taxon>
        <taxon>Staphylococcaceae</taxon>
        <taxon>Staphylococcus</taxon>
    </lineage>
</organism>
<dbReference type="GO" id="GO:0047355">
    <property type="term" value="F:CDP-glycerol glycerophosphotransferase activity"/>
    <property type="evidence" value="ECO:0007669"/>
    <property type="project" value="InterPro"/>
</dbReference>
<dbReference type="OMA" id="QVWHANG"/>
<evidence type="ECO:0000256" key="2">
    <source>
        <dbReference type="ARBA" id="ARBA00010488"/>
    </source>
</evidence>
<proteinExistence type="inferred from homology"/>
<dbReference type="NCBIfam" id="NF041711">
    <property type="entry name" value="TagprimaseTarB"/>
    <property type="match status" value="1"/>
</dbReference>
<dbReference type="InterPro" id="IPR051612">
    <property type="entry name" value="Teichoic_Acid_Biosynth"/>
</dbReference>
<evidence type="ECO:0000313" key="7">
    <source>
        <dbReference type="EMBL" id="MDT4287781.1"/>
    </source>
</evidence>
<dbReference type="EC" id="2.7.8.44" evidence="7"/>
<dbReference type="EMBL" id="JAVSOO010000056">
    <property type="protein sequence ID" value="MDT4287781.1"/>
    <property type="molecule type" value="Genomic_DNA"/>
</dbReference>
<dbReference type="Gene3D" id="3.40.50.12580">
    <property type="match status" value="1"/>
</dbReference>
<reference evidence="8 9" key="1">
    <citation type="submission" date="2017-11" db="EMBL/GenBank/DDBJ databases">
        <authorList>
            <person name="Founou R.C."/>
            <person name="Founou L."/>
            <person name="Allam M."/>
            <person name="Ismail A."/>
            <person name="Essack S.Y."/>
        </authorList>
    </citation>
    <scope>NUCLEOTIDE SEQUENCE [LARGE SCALE GENOMIC DNA]</scope>
    <source>
        <strain evidence="8 9">G811N2B1</strain>
    </source>
</reference>
<comment type="subcellular location">
    <subcellularLocation>
        <location evidence="1">Cell membrane</location>
        <topology evidence="1">Peripheral membrane protein</topology>
    </subcellularLocation>
</comment>
<dbReference type="STRING" id="1283.ShL2_02107"/>
<accession>A0A2A1K8Y0</accession>
<evidence type="ECO:0000256" key="3">
    <source>
        <dbReference type="ARBA" id="ARBA00022475"/>
    </source>
</evidence>
<dbReference type="GO" id="GO:0019350">
    <property type="term" value="P:teichoic acid biosynthetic process"/>
    <property type="evidence" value="ECO:0007669"/>
    <property type="project" value="UniProtKB-KW"/>
</dbReference>
<keyword evidence="4 8" id="KW-0808">Transferase</keyword>
<name>A0A2A1K8Y0_STAHA</name>
<keyword evidence="3" id="KW-1003">Cell membrane</keyword>
<dbReference type="InterPro" id="IPR043149">
    <property type="entry name" value="TagF_N"/>
</dbReference>
<dbReference type="EMBL" id="PGWX01000454">
    <property type="protein sequence ID" value="PPJ70763.1"/>
    <property type="molecule type" value="Genomic_DNA"/>
</dbReference>
<dbReference type="Proteomes" id="UP000238153">
    <property type="component" value="Unassembled WGS sequence"/>
</dbReference>
<dbReference type="PANTHER" id="PTHR37316">
    <property type="entry name" value="TEICHOIC ACID GLYCEROL-PHOSPHATE PRIMASE"/>
    <property type="match status" value="1"/>
</dbReference>
<dbReference type="InterPro" id="IPR049698">
    <property type="entry name" value="TarB"/>
</dbReference>
<evidence type="ECO:0000256" key="1">
    <source>
        <dbReference type="ARBA" id="ARBA00004202"/>
    </source>
</evidence>
<evidence type="ECO:0000256" key="6">
    <source>
        <dbReference type="ARBA" id="ARBA00023136"/>
    </source>
</evidence>
<comment type="similarity">
    <text evidence="2">Belongs to the CDP-glycerol glycerophosphotransferase family.</text>
</comment>
<gene>
    <name evidence="7" type="primary">tarB</name>
    <name evidence="8" type="ORF">CV019_12535</name>
    <name evidence="7" type="ORF">RO950_12470</name>
</gene>
<keyword evidence="10" id="KW-1185">Reference proteome</keyword>
<dbReference type="RefSeq" id="WP_011276517.1">
    <property type="nucleotide sequence ID" value="NZ_CAJCGO010000059.1"/>
</dbReference>
<dbReference type="Proteomes" id="UP001269271">
    <property type="component" value="Unassembled WGS sequence"/>
</dbReference>
<evidence type="ECO:0000313" key="10">
    <source>
        <dbReference type="Proteomes" id="UP001269271"/>
    </source>
</evidence>
<keyword evidence="5" id="KW-0777">Teichoic acid biosynthesis</keyword>
<protein>
    <submittedName>
        <fullName evidence="8">CDP-glycerol glycerophosphotransferase family protein</fullName>
    </submittedName>
    <submittedName>
        <fullName evidence="7">Teichoic acid glycerol-phosphate primase TarB</fullName>
        <ecNumber evidence="7">2.7.8.44</ecNumber>
    </submittedName>
</protein>
<dbReference type="AlphaFoldDB" id="A0A2A1K8Y0"/>
<dbReference type="Gene3D" id="3.40.50.11820">
    <property type="match status" value="1"/>
</dbReference>